<dbReference type="EMBL" id="HG964446">
    <property type="protein sequence ID" value="CDO90704.1"/>
    <property type="molecule type" value="Genomic_DNA"/>
</dbReference>
<dbReference type="HOGENOM" id="CLU_038484_0_0_11"/>
<sequence>MPLRFRHNRGMRSQDTAAVSRRDRVALQALNFFMADMEAGMGPFLGVLLAGRGWTTGTIGAVITLGAIVGMITVGPAGALVDATSRKRTCVIVVGLGAVAASAVILTSGHFWVIAAAQSLMCISGATIAPAVIGITLGLVGQAGFTAQNGRNQAYNHAGNMVGAAASGLVGWIFGYAGVFWLAVGFAGLAILSVLAIPAGRIDDHVARGEAAAGAGAPITKMRVLLESKPLLTLAAALVLFHLGNAAMLPLYGLAVVATHTNPFITVAETVVVAQGVMIVASLAAMRIAQTRGYWLAILIAFSALPVRGLLAAGIITSWGVIPVQVLDGVGAGMLSVAVPGLVARILDGTGHINVGQGAIMAAQGLGGALSPVVGGVVAQHLGYPVAFLMLGGLSVGSLIVWLRFTATLRRVDSGAPRPPAVPDTA</sequence>
<reference evidence="7" key="2">
    <citation type="submission" date="2014-04" db="EMBL/GenBank/DDBJ databases">
        <authorList>
            <person name="Xu Y.W."/>
            <person name="Yang Q."/>
        </authorList>
    </citation>
    <scope>NUCLEOTIDE SEQUENCE</scope>
    <source>
        <strain evidence="7">DSM 44626</strain>
    </source>
</reference>
<proteinExistence type="predicted"/>
<feature type="transmembrane region" description="Helical" evidence="5">
    <location>
        <begin position="329"/>
        <end position="347"/>
    </location>
</feature>
<feature type="transmembrane region" description="Helical" evidence="5">
    <location>
        <begin position="93"/>
        <end position="117"/>
    </location>
</feature>
<evidence type="ECO:0000259" key="6">
    <source>
        <dbReference type="PROSITE" id="PS50850"/>
    </source>
</evidence>
<protein>
    <submittedName>
        <fullName evidence="7">MFS transporter</fullName>
    </submittedName>
</protein>
<dbReference type="Pfam" id="PF07690">
    <property type="entry name" value="MFS_1"/>
    <property type="match status" value="1"/>
</dbReference>
<dbReference type="PROSITE" id="PS50850">
    <property type="entry name" value="MFS"/>
    <property type="match status" value="1"/>
</dbReference>
<dbReference type="InterPro" id="IPR011701">
    <property type="entry name" value="MFS"/>
</dbReference>
<reference evidence="7" key="1">
    <citation type="journal article" date="2014" name="Genome Announc.">
        <title>Draft Genome Sequence of Mycobacterium triplex DSM 44626.</title>
        <authorList>
            <person name="Sassi M."/>
            <person name="Croce O."/>
            <person name="Robert C."/>
            <person name="Raoult D."/>
            <person name="Drancourt M."/>
        </authorList>
    </citation>
    <scope>NUCLEOTIDE SEQUENCE [LARGE SCALE GENOMIC DNA]</scope>
    <source>
        <strain evidence="7">DSM 44626</strain>
    </source>
</reference>
<dbReference type="InterPro" id="IPR020846">
    <property type="entry name" value="MFS_dom"/>
</dbReference>
<evidence type="ECO:0000256" key="2">
    <source>
        <dbReference type="ARBA" id="ARBA00022692"/>
    </source>
</evidence>
<name>A0A024K4I6_9MYCO</name>
<evidence type="ECO:0000256" key="1">
    <source>
        <dbReference type="ARBA" id="ARBA00004651"/>
    </source>
</evidence>
<feature type="transmembrane region" description="Helical" evidence="5">
    <location>
        <begin position="384"/>
        <end position="403"/>
    </location>
</feature>
<feature type="transmembrane region" description="Helical" evidence="5">
    <location>
        <begin position="231"/>
        <end position="252"/>
    </location>
</feature>
<feature type="transmembrane region" description="Helical" evidence="5">
    <location>
        <begin position="359"/>
        <end position="378"/>
    </location>
</feature>
<dbReference type="STRING" id="47839.BN973_05103"/>
<dbReference type="Proteomes" id="UP000028880">
    <property type="component" value="Unassembled WGS sequence"/>
</dbReference>
<feature type="transmembrane region" description="Helical" evidence="5">
    <location>
        <begin position="264"/>
        <end position="286"/>
    </location>
</feature>
<feature type="transmembrane region" description="Helical" evidence="5">
    <location>
        <begin position="57"/>
        <end position="81"/>
    </location>
</feature>
<evidence type="ECO:0000256" key="4">
    <source>
        <dbReference type="ARBA" id="ARBA00023136"/>
    </source>
</evidence>
<comment type="subcellular location">
    <subcellularLocation>
        <location evidence="1">Cell membrane</location>
        <topology evidence="1">Multi-pass membrane protein</topology>
    </subcellularLocation>
</comment>
<feature type="transmembrane region" description="Helical" evidence="5">
    <location>
        <begin position="157"/>
        <end position="174"/>
    </location>
</feature>
<feature type="transmembrane region" description="Helical" evidence="5">
    <location>
        <begin position="30"/>
        <end position="51"/>
    </location>
</feature>
<dbReference type="Gene3D" id="1.20.1250.20">
    <property type="entry name" value="MFS general substrate transporter like domains"/>
    <property type="match status" value="2"/>
</dbReference>
<dbReference type="PANTHER" id="PTHR23539">
    <property type="entry name" value="MFS TRANSPORTER"/>
    <property type="match status" value="1"/>
</dbReference>
<dbReference type="InterPro" id="IPR036259">
    <property type="entry name" value="MFS_trans_sf"/>
</dbReference>
<dbReference type="GO" id="GO:0022857">
    <property type="term" value="F:transmembrane transporter activity"/>
    <property type="evidence" value="ECO:0007669"/>
    <property type="project" value="InterPro"/>
</dbReference>
<dbReference type="SUPFAM" id="SSF103473">
    <property type="entry name" value="MFS general substrate transporter"/>
    <property type="match status" value="1"/>
</dbReference>
<feature type="domain" description="Major facilitator superfamily (MFS) profile" evidence="6">
    <location>
        <begin position="230"/>
        <end position="426"/>
    </location>
</feature>
<keyword evidence="3 5" id="KW-1133">Transmembrane helix</keyword>
<evidence type="ECO:0000256" key="5">
    <source>
        <dbReference type="SAM" id="Phobius"/>
    </source>
</evidence>
<dbReference type="PANTHER" id="PTHR23539:SF1">
    <property type="entry name" value="MAJOR FACILITATOR SUPERFAMILY (MFS) PROFILE DOMAIN-CONTAINING PROTEIN"/>
    <property type="match status" value="1"/>
</dbReference>
<feature type="transmembrane region" description="Helical" evidence="5">
    <location>
        <begin position="293"/>
        <end position="317"/>
    </location>
</feature>
<dbReference type="GO" id="GO:0005886">
    <property type="term" value="C:plasma membrane"/>
    <property type="evidence" value="ECO:0007669"/>
    <property type="project" value="UniProtKB-SubCell"/>
</dbReference>
<keyword evidence="4 5" id="KW-0472">Membrane</keyword>
<gene>
    <name evidence="7" type="ORF">BN973_05103</name>
</gene>
<accession>A0A024K4I6</accession>
<feature type="transmembrane region" description="Helical" evidence="5">
    <location>
        <begin position="180"/>
        <end position="199"/>
    </location>
</feature>
<evidence type="ECO:0000313" key="7">
    <source>
        <dbReference type="EMBL" id="CDO90704.1"/>
    </source>
</evidence>
<feature type="transmembrane region" description="Helical" evidence="5">
    <location>
        <begin position="123"/>
        <end position="145"/>
    </location>
</feature>
<evidence type="ECO:0000256" key="3">
    <source>
        <dbReference type="ARBA" id="ARBA00022989"/>
    </source>
</evidence>
<dbReference type="eggNOG" id="COG2814">
    <property type="taxonomic scope" value="Bacteria"/>
</dbReference>
<keyword evidence="2 5" id="KW-0812">Transmembrane</keyword>
<organism evidence="7">
    <name type="scientific">Mycobacterium triplex</name>
    <dbReference type="NCBI Taxonomy" id="47839"/>
    <lineage>
        <taxon>Bacteria</taxon>
        <taxon>Bacillati</taxon>
        <taxon>Actinomycetota</taxon>
        <taxon>Actinomycetes</taxon>
        <taxon>Mycobacteriales</taxon>
        <taxon>Mycobacteriaceae</taxon>
        <taxon>Mycobacterium</taxon>
        <taxon>Mycobacterium simiae complex</taxon>
    </lineage>
</organism>
<dbReference type="AlphaFoldDB" id="A0A024K4I6"/>